<gene>
    <name evidence="2" type="ORF">AT727_22005</name>
</gene>
<dbReference type="RefSeq" id="WP_018213377.1">
    <property type="nucleotide sequence ID" value="NZ_LK996017.1"/>
</dbReference>
<accession>A0A0W1JHL1</accession>
<evidence type="ECO:0000313" key="2">
    <source>
        <dbReference type="EMBL" id="KTE91482.1"/>
    </source>
</evidence>
<reference evidence="2 3" key="1">
    <citation type="submission" date="2015-12" db="EMBL/GenBank/DDBJ databases">
        <title>Draft Genome Sequence of Desulfitobacterium hafniense Strain DH, a Sulfate-reducing Bacterium Isolated from Paddy Soils.</title>
        <authorList>
            <person name="Bao P."/>
            <person name="Zhang X."/>
            <person name="Li G."/>
        </authorList>
    </citation>
    <scope>NUCLEOTIDE SEQUENCE [LARGE SCALE GENOMIC DNA]</scope>
    <source>
        <strain evidence="2 3">DH</strain>
    </source>
</reference>
<dbReference type="OrthoDB" id="3172953at2"/>
<name>A0A0W1JHL1_DESHA</name>
<evidence type="ECO:0000313" key="3">
    <source>
        <dbReference type="Proteomes" id="UP000054623"/>
    </source>
</evidence>
<dbReference type="InterPro" id="IPR029068">
    <property type="entry name" value="Glyas_Bleomycin-R_OHBP_Dase"/>
</dbReference>
<organism evidence="2 3">
    <name type="scientific">Desulfitobacterium hafniense</name>
    <name type="common">Desulfitobacterium frappieri</name>
    <dbReference type="NCBI Taxonomy" id="49338"/>
    <lineage>
        <taxon>Bacteria</taxon>
        <taxon>Bacillati</taxon>
        <taxon>Bacillota</taxon>
        <taxon>Clostridia</taxon>
        <taxon>Eubacteriales</taxon>
        <taxon>Desulfitobacteriaceae</taxon>
        <taxon>Desulfitobacterium</taxon>
    </lineage>
</organism>
<dbReference type="InterPro" id="IPR037523">
    <property type="entry name" value="VOC_core"/>
</dbReference>
<feature type="domain" description="VOC" evidence="1">
    <location>
        <begin position="1"/>
        <end position="117"/>
    </location>
</feature>
<dbReference type="AlphaFoldDB" id="A0A0W1JHL1"/>
<protein>
    <submittedName>
        <fullName evidence="2">Glyoxalase</fullName>
    </submittedName>
</protein>
<evidence type="ECO:0000259" key="1">
    <source>
        <dbReference type="PROSITE" id="PS51819"/>
    </source>
</evidence>
<sequence>MRDIHKAKQDMEELPGLEFYGPLDDPGPGLAVALPRRGGLELVAPTRSNDAIGATRLLERKGEGITGIAFRVDDIEEAERHFAERGLKPDVRINHGGLKEILFLAQEATHGIEIAINEYPEANGMGLEVARDLGIEV</sequence>
<dbReference type="PROSITE" id="PS51819">
    <property type="entry name" value="VOC"/>
    <property type="match status" value="1"/>
</dbReference>
<dbReference type="EMBL" id="LOCK01000024">
    <property type="protein sequence ID" value="KTE91482.1"/>
    <property type="molecule type" value="Genomic_DNA"/>
</dbReference>
<comment type="caution">
    <text evidence="2">The sequence shown here is derived from an EMBL/GenBank/DDBJ whole genome shotgun (WGS) entry which is preliminary data.</text>
</comment>
<dbReference type="SUPFAM" id="SSF54593">
    <property type="entry name" value="Glyoxalase/Bleomycin resistance protein/Dihydroxybiphenyl dioxygenase"/>
    <property type="match status" value="1"/>
</dbReference>
<dbReference type="Gene3D" id="3.10.180.10">
    <property type="entry name" value="2,3-Dihydroxybiphenyl 1,2-Dioxygenase, domain 1"/>
    <property type="match status" value="1"/>
</dbReference>
<dbReference type="Pfam" id="PF13669">
    <property type="entry name" value="Glyoxalase_4"/>
    <property type="match status" value="1"/>
</dbReference>
<dbReference type="Proteomes" id="UP000054623">
    <property type="component" value="Unassembled WGS sequence"/>
</dbReference>
<proteinExistence type="predicted"/>